<proteinExistence type="predicted"/>
<protein>
    <submittedName>
        <fullName evidence="2">Uncharacterized protein</fullName>
    </submittedName>
</protein>
<reference evidence="2" key="1">
    <citation type="journal article" date="2020" name="Stud. Mycol.">
        <title>101 Dothideomycetes genomes: a test case for predicting lifestyles and emergence of pathogens.</title>
        <authorList>
            <person name="Haridas S."/>
            <person name="Albert R."/>
            <person name="Binder M."/>
            <person name="Bloem J."/>
            <person name="Labutti K."/>
            <person name="Salamov A."/>
            <person name="Andreopoulos B."/>
            <person name="Baker S."/>
            <person name="Barry K."/>
            <person name="Bills G."/>
            <person name="Bluhm B."/>
            <person name="Cannon C."/>
            <person name="Castanera R."/>
            <person name="Culley D."/>
            <person name="Daum C."/>
            <person name="Ezra D."/>
            <person name="Gonzalez J."/>
            <person name="Henrissat B."/>
            <person name="Kuo A."/>
            <person name="Liang C."/>
            <person name="Lipzen A."/>
            <person name="Lutzoni F."/>
            <person name="Magnuson J."/>
            <person name="Mondo S."/>
            <person name="Nolan M."/>
            <person name="Ohm R."/>
            <person name="Pangilinan J."/>
            <person name="Park H.-J."/>
            <person name="Ramirez L."/>
            <person name="Alfaro M."/>
            <person name="Sun H."/>
            <person name="Tritt A."/>
            <person name="Yoshinaga Y."/>
            <person name="Zwiers L.-H."/>
            <person name="Turgeon B."/>
            <person name="Goodwin S."/>
            <person name="Spatafora J."/>
            <person name="Crous P."/>
            <person name="Grigoriev I."/>
        </authorList>
    </citation>
    <scope>NUCLEOTIDE SEQUENCE</scope>
    <source>
        <strain evidence="2">CBS 480.64</strain>
    </source>
</reference>
<evidence type="ECO:0000313" key="2">
    <source>
        <dbReference type="EMBL" id="KAF2864220.1"/>
    </source>
</evidence>
<gene>
    <name evidence="2" type="ORF">K470DRAFT_261671</name>
</gene>
<feature type="compositionally biased region" description="Basic and acidic residues" evidence="1">
    <location>
        <begin position="191"/>
        <end position="201"/>
    </location>
</feature>
<name>A0A6A7C9V7_9PEZI</name>
<sequence length="208" mass="23098">MAQRATALLVAPKYPGLLAAVRKLHPDLFYATVGATQNEILESTFVSQHVCTTGPRSPRTQSCLQLSDRPHRRHWSLLAGQNQDLDPPAGNLGRKNPNNKKCAVYKMAFSQDVKNEYSDQSSALVEANMMGNLVSFLELVEFTPNITNYVCGRGNVDNVRPSQLDDVSQETEEGSDEIEARSESSNDDLNDDCHDQERESYLRSPEGP</sequence>
<dbReference type="EMBL" id="MU005958">
    <property type="protein sequence ID" value="KAF2864220.1"/>
    <property type="molecule type" value="Genomic_DNA"/>
</dbReference>
<accession>A0A6A7C9V7</accession>
<dbReference type="Proteomes" id="UP000799421">
    <property type="component" value="Unassembled WGS sequence"/>
</dbReference>
<feature type="compositionally biased region" description="Acidic residues" evidence="1">
    <location>
        <begin position="167"/>
        <end position="177"/>
    </location>
</feature>
<evidence type="ECO:0000256" key="1">
    <source>
        <dbReference type="SAM" id="MobiDB-lite"/>
    </source>
</evidence>
<organism evidence="2 3">
    <name type="scientific">Piedraia hortae CBS 480.64</name>
    <dbReference type="NCBI Taxonomy" id="1314780"/>
    <lineage>
        <taxon>Eukaryota</taxon>
        <taxon>Fungi</taxon>
        <taxon>Dikarya</taxon>
        <taxon>Ascomycota</taxon>
        <taxon>Pezizomycotina</taxon>
        <taxon>Dothideomycetes</taxon>
        <taxon>Dothideomycetidae</taxon>
        <taxon>Capnodiales</taxon>
        <taxon>Piedraiaceae</taxon>
        <taxon>Piedraia</taxon>
    </lineage>
</organism>
<feature type="region of interest" description="Disordered" evidence="1">
    <location>
        <begin position="154"/>
        <end position="208"/>
    </location>
</feature>
<keyword evidence="3" id="KW-1185">Reference proteome</keyword>
<dbReference type="AlphaFoldDB" id="A0A6A7C9V7"/>
<evidence type="ECO:0000313" key="3">
    <source>
        <dbReference type="Proteomes" id="UP000799421"/>
    </source>
</evidence>